<dbReference type="SUPFAM" id="SSF57845">
    <property type="entry name" value="B-box zinc-binding domain"/>
    <property type="match status" value="1"/>
</dbReference>
<dbReference type="AlphaFoldDB" id="A0A078A931"/>
<dbReference type="InterPro" id="IPR013083">
    <property type="entry name" value="Znf_RING/FYVE/PHD"/>
</dbReference>
<dbReference type="Proteomes" id="UP000039865">
    <property type="component" value="Unassembled WGS sequence"/>
</dbReference>
<evidence type="ECO:0000259" key="5">
    <source>
        <dbReference type="PROSITE" id="PS50089"/>
    </source>
</evidence>
<keyword evidence="3" id="KW-0862">Zinc</keyword>
<dbReference type="SUPFAM" id="SSF57850">
    <property type="entry name" value="RING/U-box"/>
    <property type="match status" value="1"/>
</dbReference>
<gene>
    <name evidence="6" type="primary">Contig19791.g20992</name>
    <name evidence="6" type="ORF">STYLEM_6273</name>
</gene>
<organism evidence="6 7">
    <name type="scientific">Stylonychia lemnae</name>
    <name type="common">Ciliate</name>
    <dbReference type="NCBI Taxonomy" id="5949"/>
    <lineage>
        <taxon>Eukaryota</taxon>
        <taxon>Sar</taxon>
        <taxon>Alveolata</taxon>
        <taxon>Ciliophora</taxon>
        <taxon>Intramacronucleata</taxon>
        <taxon>Spirotrichea</taxon>
        <taxon>Stichotrichia</taxon>
        <taxon>Sporadotrichida</taxon>
        <taxon>Oxytrichidae</taxon>
        <taxon>Stylonychinae</taxon>
        <taxon>Stylonychia</taxon>
    </lineage>
</organism>
<evidence type="ECO:0000256" key="2">
    <source>
        <dbReference type="ARBA" id="ARBA00022771"/>
    </source>
</evidence>
<proteinExistence type="predicted"/>
<dbReference type="GO" id="GO:0008270">
    <property type="term" value="F:zinc ion binding"/>
    <property type="evidence" value="ECO:0007669"/>
    <property type="project" value="UniProtKB-KW"/>
</dbReference>
<feature type="domain" description="RING-type" evidence="5">
    <location>
        <begin position="9"/>
        <end position="50"/>
    </location>
</feature>
<dbReference type="InterPro" id="IPR001841">
    <property type="entry name" value="Znf_RING"/>
</dbReference>
<keyword evidence="1" id="KW-0479">Metal-binding</keyword>
<evidence type="ECO:0000313" key="7">
    <source>
        <dbReference type="Proteomes" id="UP000039865"/>
    </source>
</evidence>
<evidence type="ECO:0000256" key="4">
    <source>
        <dbReference type="PROSITE-ProRule" id="PRU00175"/>
    </source>
</evidence>
<keyword evidence="7" id="KW-1185">Reference proteome</keyword>
<dbReference type="InParanoid" id="A0A078A931"/>
<evidence type="ECO:0000256" key="1">
    <source>
        <dbReference type="ARBA" id="ARBA00022723"/>
    </source>
</evidence>
<sequence>MQSIFTYICKGCNLLYKQSTRIPMMLSCGHIVCNRCIQNQLQNGKTQLTCHLGDSCQQQEGFKLIPVQELIDNLDKIDLVNIYCDTHHDRFIDKYCKTKNQMFCNICSTDCYYVNHEKLEHENILGKHLENYIQDKIPTLKN</sequence>
<evidence type="ECO:0000256" key="3">
    <source>
        <dbReference type="ARBA" id="ARBA00022833"/>
    </source>
</evidence>
<dbReference type="OrthoDB" id="287615at2759"/>
<name>A0A078A931_STYLE</name>
<dbReference type="EMBL" id="CCKQ01006028">
    <property type="protein sequence ID" value="CDW77313.1"/>
    <property type="molecule type" value="Genomic_DNA"/>
</dbReference>
<reference evidence="6 7" key="1">
    <citation type="submission" date="2014-06" db="EMBL/GenBank/DDBJ databases">
        <authorList>
            <person name="Swart Estienne"/>
        </authorList>
    </citation>
    <scope>NUCLEOTIDE SEQUENCE [LARGE SCALE GENOMIC DNA]</scope>
    <source>
        <strain evidence="6 7">130c</strain>
    </source>
</reference>
<evidence type="ECO:0000313" key="6">
    <source>
        <dbReference type="EMBL" id="CDW77313.1"/>
    </source>
</evidence>
<accession>A0A078A931</accession>
<dbReference type="Gene3D" id="3.30.40.10">
    <property type="entry name" value="Zinc/RING finger domain, C3HC4 (zinc finger)"/>
    <property type="match status" value="1"/>
</dbReference>
<protein>
    <submittedName>
        <fullName evidence="6">Tldc domain-containing protein</fullName>
    </submittedName>
</protein>
<dbReference type="InterPro" id="IPR017907">
    <property type="entry name" value="Znf_RING_CS"/>
</dbReference>
<dbReference type="PROSITE" id="PS50089">
    <property type="entry name" value="ZF_RING_2"/>
    <property type="match status" value="1"/>
</dbReference>
<keyword evidence="2 4" id="KW-0863">Zinc-finger</keyword>
<dbReference type="PROSITE" id="PS00518">
    <property type="entry name" value="ZF_RING_1"/>
    <property type="match status" value="1"/>
</dbReference>